<feature type="chain" id="PRO_5045128656" description="GW domain-containing protein" evidence="3">
    <location>
        <begin position="33"/>
        <end position="630"/>
    </location>
</feature>
<keyword evidence="3" id="KW-0732">Signal</keyword>
<feature type="signal peptide" evidence="3">
    <location>
        <begin position="1"/>
        <end position="32"/>
    </location>
</feature>
<proteinExistence type="predicted"/>
<dbReference type="EMBL" id="JAGGLU010000003">
    <property type="protein sequence ID" value="MBP2057672.1"/>
    <property type="molecule type" value="Genomic_DNA"/>
</dbReference>
<feature type="region of interest" description="Disordered" evidence="2">
    <location>
        <begin position="36"/>
        <end position="92"/>
    </location>
</feature>
<feature type="domain" description="GW" evidence="4">
    <location>
        <begin position="149"/>
        <end position="219"/>
    </location>
</feature>
<dbReference type="RefSeq" id="WP_209686413.1">
    <property type="nucleotide sequence ID" value="NZ_JAGGLU010000003.1"/>
</dbReference>
<reference evidence="5 6" key="1">
    <citation type="submission" date="2021-03" db="EMBL/GenBank/DDBJ databases">
        <title>Genomic Encyclopedia of Type Strains, Phase IV (KMG-IV): sequencing the most valuable type-strain genomes for metagenomic binning, comparative biology and taxonomic classification.</title>
        <authorList>
            <person name="Goeker M."/>
        </authorList>
    </citation>
    <scope>NUCLEOTIDE SEQUENCE [LARGE SCALE GENOMIC DNA]</scope>
    <source>
        <strain evidence="5 6">DSM 101872</strain>
    </source>
</reference>
<name>A0ABS4MDA5_9LACO</name>
<sequence>MKNNKNPHARVLVSFVSAAALGLVLLSNPAKADEISSSQTQVNTTQNNSNNSTNNNQTSTNSTNTSSSSSTKDTVTDTDPANKDEDSDLVNEDEEDIYTHNLKSVQDSVAKLDKANKAVQEAKKAAKNTKKTAKSNQKTKVNENFNRHITFKAVVKRAGNKNYNIYSSISESGKLGKKIANGLDYANNHLESTEVYQGTKYRYWLLYVDGVRTGWVNERFFARNQIMVPKVVSLVKNPDTSFYTRNAISYATDKYGNVVGNWNVNVSTQNVDTTNPGTKKVTYTVGKDAKATITFKIRKSDKEGITQANATVMAGTNSLKSWSKHFGHSENYVDYTAYAPETDIHTYKTNGLTFNTKYYQPLYLNQEPELDTPQVNAVGHIPEGTVMSDGWLYTSLLAHSNSTSGHIVAYNLNKLTDPFDAQKLSEMSNKEFTSYVKNMKVSPYVYTGHGQGMGASDKYIYVVANEHGRYDPSDSETLLQLNKSDLTINKIWTFKAWVGDSSNPRYFHNAVIVDDNTMYALYHNTKDKTYEYWMFKRTGSNWYPTEIGATGGNFVSDNAPVQGFTYDSKHQNFYIAFNDLIVKVGRDGTYKGAYTFNTGREIEGISVYNNRLYLNLAQRPELLESSPLTD</sequence>
<organism evidence="5 6">
    <name type="scientific">Lactobacillus colini</name>
    <dbReference type="NCBI Taxonomy" id="1819254"/>
    <lineage>
        <taxon>Bacteria</taxon>
        <taxon>Bacillati</taxon>
        <taxon>Bacillota</taxon>
        <taxon>Bacilli</taxon>
        <taxon>Lactobacillales</taxon>
        <taxon>Lactobacillaceae</taxon>
        <taxon>Lactobacillus</taxon>
    </lineage>
</organism>
<keyword evidence="6" id="KW-1185">Reference proteome</keyword>
<evidence type="ECO:0000256" key="1">
    <source>
        <dbReference type="SAM" id="Coils"/>
    </source>
</evidence>
<gene>
    <name evidence="5" type="ORF">J2Z60_000843</name>
</gene>
<accession>A0ABS4MDA5</accession>
<feature type="coiled-coil region" evidence="1">
    <location>
        <begin position="102"/>
        <end position="136"/>
    </location>
</feature>
<dbReference type="Pfam" id="PF13457">
    <property type="entry name" value="GW"/>
    <property type="match status" value="1"/>
</dbReference>
<dbReference type="InterPro" id="IPR025987">
    <property type="entry name" value="GW_dom"/>
</dbReference>
<feature type="compositionally biased region" description="Low complexity" evidence="2">
    <location>
        <begin position="36"/>
        <end position="71"/>
    </location>
</feature>
<keyword evidence="1" id="KW-0175">Coiled coil</keyword>
<dbReference type="Proteomes" id="UP001519292">
    <property type="component" value="Unassembled WGS sequence"/>
</dbReference>
<evidence type="ECO:0000256" key="3">
    <source>
        <dbReference type="SAM" id="SignalP"/>
    </source>
</evidence>
<dbReference type="InterPro" id="IPR011043">
    <property type="entry name" value="Gal_Oxase/kelch_b-propeller"/>
</dbReference>
<protein>
    <recommendedName>
        <fullName evidence="4">GW domain-containing protein</fullName>
    </recommendedName>
</protein>
<evidence type="ECO:0000313" key="5">
    <source>
        <dbReference type="EMBL" id="MBP2057672.1"/>
    </source>
</evidence>
<comment type="caution">
    <text evidence="5">The sequence shown here is derived from an EMBL/GenBank/DDBJ whole genome shotgun (WGS) entry which is preliminary data.</text>
</comment>
<evidence type="ECO:0000313" key="6">
    <source>
        <dbReference type="Proteomes" id="UP001519292"/>
    </source>
</evidence>
<dbReference type="SUPFAM" id="SSF50965">
    <property type="entry name" value="Galactose oxidase, central domain"/>
    <property type="match status" value="1"/>
</dbReference>
<evidence type="ECO:0000259" key="4">
    <source>
        <dbReference type="Pfam" id="PF13457"/>
    </source>
</evidence>
<evidence type="ECO:0000256" key="2">
    <source>
        <dbReference type="SAM" id="MobiDB-lite"/>
    </source>
</evidence>